<feature type="transmembrane region" description="Helical" evidence="1">
    <location>
        <begin position="252"/>
        <end position="275"/>
    </location>
</feature>
<feature type="transmembrane region" description="Helical" evidence="1">
    <location>
        <begin position="202"/>
        <end position="221"/>
    </location>
</feature>
<keyword evidence="4" id="KW-0808">Transferase</keyword>
<keyword evidence="1" id="KW-1133">Transmembrane helix</keyword>
<proteinExistence type="predicted"/>
<dbReference type="AlphaFoldDB" id="A0A1T4YVC5"/>
<evidence type="ECO:0000313" key="5">
    <source>
        <dbReference type="Proteomes" id="UP000191040"/>
    </source>
</evidence>
<dbReference type="GO" id="GO:0016747">
    <property type="term" value="F:acyltransferase activity, transferring groups other than amino-acyl groups"/>
    <property type="evidence" value="ECO:0007669"/>
    <property type="project" value="InterPro"/>
</dbReference>
<organism evidence="4 5">
    <name type="scientific">Aeromicrobium choanae</name>
    <dbReference type="NCBI Taxonomy" id="1736691"/>
    <lineage>
        <taxon>Bacteria</taxon>
        <taxon>Bacillati</taxon>
        <taxon>Actinomycetota</taxon>
        <taxon>Actinomycetes</taxon>
        <taxon>Propionibacteriales</taxon>
        <taxon>Nocardioidaceae</taxon>
        <taxon>Aeromicrobium</taxon>
    </lineage>
</organism>
<evidence type="ECO:0000259" key="3">
    <source>
        <dbReference type="Pfam" id="PF19040"/>
    </source>
</evidence>
<evidence type="ECO:0000259" key="2">
    <source>
        <dbReference type="Pfam" id="PF01757"/>
    </source>
</evidence>
<feature type="domain" description="Acyltransferase 3" evidence="2">
    <location>
        <begin position="4"/>
        <end position="337"/>
    </location>
</feature>
<feature type="transmembrane region" description="Helical" evidence="1">
    <location>
        <begin position="7"/>
        <end position="23"/>
    </location>
</feature>
<evidence type="ECO:0000313" key="4">
    <source>
        <dbReference type="EMBL" id="SKB05764.1"/>
    </source>
</evidence>
<evidence type="ECO:0000256" key="1">
    <source>
        <dbReference type="SAM" id="Phobius"/>
    </source>
</evidence>
<keyword evidence="5" id="KW-1185">Reference proteome</keyword>
<keyword evidence="1" id="KW-0812">Transmembrane</keyword>
<gene>
    <name evidence="4" type="ORF">SAMN06295964_1079</name>
</gene>
<name>A0A1T4YVC5_9ACTN</name>
<dbReference type="InterPro" id="IPR002656">
    <property type="entry name" value="Acyl_transf_3_dom"/>
</dbReference>
<dbReference type="Pfam" id="PF01757">
    <property type="entry name" value="Acyl_transf_3"/>
    <property type="match status" value="1"/>
</dbReference>
<feature type="transmembrane region" description="Helical" evidence="1">
    <location>
        <begin position="70"/>
        <end position="90"/>
    </location>
</feature>
<feature type="transmembrane region" description="Helical" evidence="1">
    <location>
        <begin position="142"/>
        <end position="158"/>
    </location>
</feature>
<feature type="domain" description="SGNH" evidence="3">
    <location>
        <begin position="445"/>
        <end position="666"/>
    </location>
</feature>
<keyword evidence="4" id="KW-0378">Hydrolase</keyword>
<dbReference type="Pfam" id="PF19040">
    <property type="entry name" value="SGNH"/>
    <property type="match status" value="1"/>
</dbReference>
<protein>
    <submittedName>
        <fullName evidence="4">Peptidoglycan/LPS O-acetylase OafA/YrhL, contains acyltransferase and SGNH-hydrolase domains</fullName>
    </submittedName>
</protein>
<keyword evidence="4" id="KW-0012">Acyltransferase</keyword>
<accession>A0A1T4YVC5</accession>
<dbReference type="PANTHER" id="PTHR23028:SF53">
    <property type="entry name" value="ACYL_TRANSF_3 DOMAIN-CONTAINING PROTEIN"/>
    <property type="match status" value="1"/>
</dbReference>
<dbReference type="GO" id="GO:0016787">
    <property type="term" value="F:hydrolase activity"/>
    <property type="evidence" value="ECO:0007669"/>
    <property type="project" value="UniProtKB-KW"/>
</dbReference>
<feature type="transmembrane region" description="Helical" evidence="1">
    <location>
        <begin position="319"/>
        <end position="335"/>
    </location>
</feature>
<keyword evidence="1" id="KW-0472">Membrane</keyword>
<dbReference type="GO" id="GO:0016020">
    <property type="term" value="C:membrane"/>
    <property type="evidence" value="ECO:0007669"/>
    <property type="project" value="TreeGrafter"/>
</dbReference>
<feature type="transmembrane region" description="Helical" evidence="1">
    <location>
        <begin position="356"/>
        <end position="377"/>
    </location>
</feature>
<dbReference type="STRING" id="1736691.SAMN06295964_1079"/>
<dbReference type="OrthoDB" id="3404679at2"/>
<feature type="transmembrane region" description="Helical" evidence="1">
    <location>
        <begin position="228"/>
        <end position="246"/>
    </location>
</feature>
<dbReference type="InterPro" id="IPR043968">
    <property type="entry name" value="SGNH"/>
</dbReference>
<dbReference type="RefSeq" id="WP_078699198.1">
    <property type="nucleotide sequence ID" value="NZ_LT796768.1"/>
</dbReference>
<dbReference type="Proteomes" id="UP000191040">
    <property type="component" value="Chromosome I"/>
</dbReference>
<dbReference type="GO" id="GO:0009103">
    <property type="term" value="P:lipopolysaccharide biosynthetic process"/>
    <property type="evidence" value="ECO:0007669"/>
    <property type="project" value="TreeGrafter"/>
</dbReference>
<feature type="transmembrane region" description="Helical" evidence="1">
    <location>
        <begin position="170"/>
        <end position="190"/>
    </location>
</feature>
<feature type="transmembrane region" description="Helical" evidence="1">
    <location>
        <begin position="29"/>
        <end position="49"/>
    </location>
</feature>
<dbReference type="InterPro" id="IPR050879">
    <property type="entry name" value="Acyltransferase_3"/>
</dbReference>
<dbReference type="EMBL" id="LT796768">
    <property type="protein sequence ID" value="SKB05764.1"/>
    <property type="molecule type" value="Genomic_DNA"/>
</dbReference>
<sequence>MRPEIQALRAVAVLAVVGFHLWPGRLSGGYIGVDVFFVISGFLITSHLMREVERKDRVDLAQFWARRARRLLPAAYLVLFVTTIGVLLWLPPAQWTQNFREIIGSTLYVENWVLAIDSVDYLAADGVPSAVQHYWTLSVEEQFYLVWPLLIIAALALARRFGGLSRKRAVVIVLSVVTLASFLYSLWLTAQHPQLAYFATPARAWQFGAGAVFAVALVDRIRLPRRTAIAASWIGFGVIAVCSFVYDEGTPFPGTAAIAPVLATLLVIAAGTPAGRLSPTPLVAWRPVQTTGDLSYSMYLWHWPPIILLPEILDGEMGLWPRVGILVATFVLAWLTMRFVENPIRFGTRFGMRRPVVTAIGSLTAAAVVVGVAAFGLQAGRAQEQRAEELTARVNADMPECFGAASMPPAGECENPELATMRVPAGPDVGRDWGGRSECWGKNEQVELKSCEFGERSADRPHVVLLGDSHARAMLPGFVRLAEIGELSLTTHLKGGCAWSTDLPGRTAVPEVLDTCPAWRENVEEWLEQNRDDIDLIVTTGYARNLAGSRTQQAKALSEAWTRGTKLGIPVAALVDNPDNGTPPAKCLDRVDSWDETTCSVPREDAFPYGDPFGDAARMTDGAHRIDMTDFYCLEDVCPAMIGGVNVYRDRHHFTATFTRSLAPFLWNRITETVDGLPTSDR</sequence>
<reference evidence="5" key="1">
    <citation type="submission" date="2017-02" db="EMBL/GenBank/DDBJ databases">
        <authorList>
            <person name="Varghese N."/>
            <person name="Submissions S."/>
        </authorList>
    </citation>
    <scope>NUCLEOTIDE SEQUENCE [LARGE SCALE GENOMIC DNA]</scope>
    <source>
        <strain evidence="5">9H-4</strain>
    </source>
</reference>
<dbReference type="PANTHER" id="PTHR23028">
    <property type="entry name" value="ACETYLTRANSFERASE"/>
    <property type="match status" value="1"/>
</dbReference>